<dbReference type="STRING" id="240176.D6RQ17"/>
<evidence type="ECO:0000256" key="3">
    <source>
        <dbReference type="ARBA" id="ARBA00022507"/>
    </source>
</evidence>
<dbReference type="PANTHER" id="PTHR28097:SF1">
    <property type="entry name" value="PHEROMONE A FACTOR RECEPTOR"/>
    <property type="match status" value="1"/>
</dbReference>
<dbReference type="RefSeq" id="XP_002910431.1">
    <property type="nucleotide sequence ID" value="XM_002910385.1"/>
</dbReference>
<evidence type="ECO:0000256" key="2">
    <source>
        <dbReference type="ARBA" id="ARBA00011085"/>
    </source>
</evidence>
<dbReference type="KEGG" id="cci:CC1G_15338"/>
<evidence type="ECO:0000256" key="1">
    <source>
        <dbReference type="ARBA" id="ARBA00004141"/>
    </source>
</evidence>
<keyword evidence="4 11" id="KW-0812">Transmembrane</keyword>
<dbReference type="OrthoDB" id="2874149at2759"/>
<feature type="region of interest" description="Disordered" evidence="10">
    <location>
        <begin position="363"/>
        <end position="384"/>
    </location>
</feature>
<dbReference type="Proteomes" id="UP000001861">
    <property type="component" value="Unassembled WGS sequence"/>
</dbReference>
<evidence type="ECO:0000256" key="6">
    <source>
        <dbReference type="ARBA" id="ARBA00023040"/>
    </source>
</evidence>
<keyword evidence="5 11" id="KW-1133">Transmembrane helix</keyword>
<comment type="caution">
    <text evidence="12">The sequence shown here is derived from an EMBL/GenBank/DDBJ whole genome shotgun (WGS) entry which is preliminary data.</text>
</comment>
<evidence type="ECO:0000256" key="9">
    <source>
        <dbReference type="ARBA" id="ARBA00023224"/>
    </source>
</evidence>
<dbReference type="Pfam" id="PF02076">
    <property type="entry name" value="STE3"/>
    <property type="match status" value="1"/>
</dbReference>
<evidence type="ECO:0000256" key="10">
    <source>
        <dbReference type="SAM" id="MobiDB-lite"/>
    </source>
</evidence>
<dbReference type="eggNOG" id="ENOG502SKB9">
    <property type="taxonomic scope" value="Eukaryota"/>
</dbReference>
<evidence type="ECO:0000256" key="8">
    <source>
        <dbReference type="ARBA" id="ARBA00023170"/>
    </source>
</evidence>
<keyword evidence="6" id="KW-0297">G-protein coupled receptor</keyword>
<dbReference type="PANTHER" id="PTHR28097">
    <property type="entry name" value="PHEROMONE A FACTOR RECEPTOR"/>
    <property type="match status" value="1"/>
</dbReference>
<feature type="transmembrane region" description="Helical" evidence="11">
    <location>
        <begin position="205"/>
        <end position="228"/>
    </location>
</feature>
<dbReference type="InterPro" id="IPR001499">
    <property type="entry name" value="GPCR_STE3"/>
</dbReference>
<feature type="transmembrane region" description="Helical" evidence="11">
    <location>
        <begin position="269"/>
        <end position="288"/>
    </location>
</feature>
<feature type="transmembrane region" description="Helical" evidence="11">
    <location>
        <begin position="153"/>
        <end position="177"/>
    </location>
</feature>
<evidence type="ECO:0000256" key="11">
    <source>
        <dbReference type="SAM" id="Phobius"/>
    </source>
</evidence>
<evidence type="ECO:0000256" key="5">
    <source>
        <dbReference type="ARBA" id="ARBA00022989"/>
    </source>
</evidence>
<dbReference type="GO" id="GO:0005886">
    <property type="term" value="C:plasma membrane"/>
    <property type="evidence" value="ECO:0007669"/>
    <property type="project" value="TreeGrafter"/>
</dbReference>
<dbReference type="AlphaFoldDB" id="D6RQ17"/>
<dbReference type="GO" id="GO:0004933">
    <property type="term" value="F:mating-type a-factor pheromone receptor activity"/>
    <property type="evidence" value="ECO:0007669"/>
    <property type="project" value="InterPro"/>
</dbReference>
<keyword evidence="13" id="KW-1185">Reference proteome</keyword>
<keyword evidence="9" id="KW-0807">Transducer</keyword>
<name>D6RQ17_COPC7</name>
<dbReference type="InterPro" id="IPR001546">
    <property type="entry name" value="GPCR_Pheromne_A_rcpt"/>
</dbReference>
<feature type="compositionally biased region" description="Polar residues" evidence="10">
    <location>
        <begin position="363"/>
        <end position="374"/>
    </location>
</feature>
<evidence type="ECO:0000256" key="4">
    <source>
        <dbReference type="ARBA" id="ARBA00022692"/>
    </source>
</evidence>
<keyword evidence="8 12" id="KW-0675">Receptor</keyword>
<dbReference type="GO" id="GO:0000750">
    <property type="term" value="P:pheromone-dependent signal transduction involved in conjugation with cellular fusion"/>
    <property type="evidence" value="ECO:0007669"/>
    <property type="project" value="TreeGrafter"/>
</dbReference>
<comment type="similarity">
    <text evidence="2">Belongs to the G-protein coupled receptor 4 family.</text>
</comment>
<sequence length="504" mass="56492">MTALHPEFAPVAIIACLSLLLPLPWHWRARNVATLSMIFWLFVSNLIYAVNALIWGDNVKIVAQVWCDITTKLIIGANFGLPAACFCISMHLEKVASLRNAQSSSVEQRRRRLIEAALCIGLPFAFMGLHFIVQGHRFDIIEGYGCRPHTYYSIPAIFIVWLPPLLASFGSLCYSAIALRHFVVRRLTFAAHLNSSKSGLTTSRYMRLIAMAATQMIWAVTVTSYSLWFTSIAIPLRPWTNWEDVHSDFGRVDQFLDFFTPPHIKHSFYVLWWMVPISAFLFVAFFAFGKDAMDEYKKCFTWVKVNIFRIKPSDTSTKKPFSFVQFSRYVSAAEPSWTRLTPRSSISGKSPAILPISKPTLQGSTMTESTLTPFSPTQSSRLSLSTLRNSDEDCDFKPYQFALGKAIGSYTDLSVAEREPISTPSTAVGSSSLGHEKTSSFKFDFQLPPLSPPSPITPPPPNPRRLRPLMLGASRAEAPTSPRPLTYPSHEAAMRGLDAESQRQ</sequence>
<feature type="compositionally biased region" description="Low complexity" evidence="10">
    <location>
        <begin position="375"/>
        <end position="384"/>
    </location>
</feature>
<feature type="transmembrane region" description="Helical" evidence="11">
    <location>
        <begin position="6"/>
        <end position="25"/>
    </location>
</feature>
<accession>D6RQ17</accession>
<dbReference type="InParanoid" id="D6RQ17"/>
<dbReference type="OMA" id="IVVPVWC"/>
<dbReference type="VEuPathDB" id="FungiDB:CC1G_15338"/>
<protein>
    <submittedName>
        <fullName evidence="12">Pheromone receptor Rcb2 B43</fullName>
    </submittedName>
</protein>
<evidence type="ECO:0000313" key="12">
    <source>
        <dbReference type="EMBL" id="EFI26937.1"/>
    </source>
</evidence>
<keyword evidence="7 11" id="KW-0472">Membrane</keyword>
<organism evidence="12 13">
    <name type="scientific">Coprinopsis cinerea (strain Okayama-7 / 130 / ATCC MYA-4618 / FGSC 9003)</name>
    <name type="common">Inky cap fungus</name>
    <name type="synonym">Hormographiella aspergillata</name>
    <dbReference type="NCBI Taxonomy" id="240176"/>
    <lineage>
        <taxon>Eukaryota</taxon>
        <taxon>Fungi</taxon>
        <taxon>Dikarya</taxon>
        <taxon>Basidiomycota</taxon>
        <taxon>Agaricomycotina</taxon>
        <taxon>Agaricomycetes</taxon>
        <taxon>Agaricomycetidae</taxon>
        <taxon>Agaricales</taxon>
        <taxon>Agaricineae</taxon>
        <taxon>Psathyrellaceae</taxon>
        <taxon>Coprinopsis</taxon>
    </lineage>
</organism>
<evidence type="ECO:0000256" key="7">
    <source>
        <dbReference type="ARBA" id="ARBA00023136"/>
    </source>
</evidence>
<gene>
    <name evidence="12" type="ORF">CC1G_15338</name>
</gene>
<dbReference type="FunCoup" id="D6RQ17">
    <property type="interactions" value="88"/>
</dbReference>
<dbReference type="HOGENOM" id="CLU_027592_0_2_1"/>
<proteinExistence type="inferred from homology"/>
<dbReference type="EMBL" id="AACS02000010">
    <property type="protein sequence ID" value="EFI26937.1"/>
    <property type="molecule type" value="Genomic_DNA"/>
</dbReference>
<dbReference type="CDD" id="cd14966">
    <property type="entry name" value="7tmD_STE3"/>
    <property type="match status" value="1"/>
</dbReference>
<feature type="transmembrane region" description="Helical" evidence="11">
    <location>
        <begin position="74"/>
        <end position="92"/>
    </location>
</feature>
<dbReference type="GeneID" id="9380351"/>
<feature type="region of interest" description="Disordered" evidence="10">
    <location>
        <begin position="443"/>
        <end position="504"/>
    </location>
</feature>
<keyword evidence="3" id="KW-0589">Pheromone response</keyword>
<evidence type="ECO:0000313" key="13">
    <source>
        <dbReference type="Proteomes" id="UP000001861"/>
    </source>
</evidence>
<feature type="compositionally biased region" description="Pro residues" evidence="10">
    <location>
        <begin position="449"/>
        <end position="463"/>
    </location>
</feature>
<dbReference type="PRINTS" id="PR00899">
    <property type="entry name" value="GPCRSTE3"/>
</dbReference>
<feature type="transmembrane region" description="Helical" evidence="11">
    <location>
        <begin position="113"/>
        <end position="133"/>
    </location>
</feature>
<comment type="subcellular location">
    <subcellularLocation>
        <location evidence="1">Membrane</location>
        <topology evidence="1">Multi-pass membrane protein</topology>
    </subcellularLocation>
</comment>
<feature type="transmembrane region" description="Helical" evidence="11">
    <location>
        <begin position="32"/>
        <end position="54"/>
    </location>
</feature>
<reference evidence="12 13" key="1">
    <citation type="journal article" date="2010" name="Proc. Natl. Acad. Sci. U.S.A.">
        <title>Insights into evolution of multicellular fungi from the assembled chromosomes of the mushroom Coprinopsis cinerea (Coprinus cinereus).</title>
        <authorList>
            <person name="Stajich J.E."/>
            <person name="Wilke S.K."/>
            <person name="Ahren D."/>
            <person name="Au C.H."/>
            <person name="Birren B.W."/>
            <person name="Borodovsky M."/>
            <person name="Burns C."/>
            <person name="Canback B."/>
            <person name="Casselton L.A."/>
            <person name="Cheng C.K."/>
            <person name="Deng J."/>
            <person name="Dietrich F.S."/>
            <person name="Fargo D.C."/>
            <person name="Farman M.L."/>
            <person name="Gathman A.C."/>
            <person name="Goldberg J."/>
            <person name="Guigo R."/>
            <person name="Hoegger P.J."/>
            <person name="Hooker J.B."/>
            <person name="Huggins A."/>
            <person name="James T.Y."/>
            <person name="Kamada T."/>
            <person name="Kilaru S."/>
            <person name="Kodira C."/>
            <person name="Kues U."/>
            <person name="Kupfer D."/>
            <person name="Kwan H.S."/>
            <person name="Lomsadze A."/>
            <person name="Li W."/>
            <person name="Lilly W.W."/>
            <person name="Ma L.J."/>
            <person name="Mackey A.J."/>
            <person name="Manning G."/>
            <person name="Martin F."/>
            <person name="Muraguchi H."/>
            <person name="Natvig D.O."/>
            <person name="Palmerini H."/>
            <person name="Ramesh M.A."/>
            <person name="Rehmeyer C.J."/>
            <person name="Roe B.A."/>
            <person name="Shenoy N."/>
            <person name="Stanke M."/>
            <person name="Ter-Hovhannisyan V."/>
            <person name="Tunlid A."/>
            <person name="Velagapudi R."/>
            <person name="Vision T.J."/>
            <person name="Zeng Q."/>
            <person name="Zolan M.E."/>
            <person name="Pukkila P.J."/>
        </authorList>
    </citation>
    <scope>NUCLEOTIDE SEQUENCE [LARGE SCALE GENOMIC DNA]</scope>
    <source>
        <strain evidence="13">Okayama-7 / 130 / ATCC MYA-4618 / FGSC 9003</strain>
    </source>
</reference>
<dbReference type="PRINTS" id="PR00900">
    <property type="entry name" value="PHEROMONEAR"/>
</dbReference>